<organism evidence="2">
    <name type="scientific">Micromonas pusilla</name>
    <name type="common">Picoplanktonic green alga</name>
    <name type="synonym">Chromulina pusilla</name>
    <dbReference type="NCBI Taxonomy" id="38833"/>
    <lineage>
        <taxon>Eukaryota</taxon>
        <taxon>Viridiplantae</taxon>
        <taxon>Chlorophyta</taxon>
        <taxon>Mamiellophyceae</taxon>
        <taxon>Mamiellales</taxon>
        <taxon>Mamiellaceae</taxon>
        <taxon>Micromonas</taxon>
    </lineage>
</organism>
<name>A0A7S0KGB3_MICPS</name>
<gene>
    <name evidence="2" type="ORF">MSP1404_LOCUS1608</name>
</gene>
<evidence type="ECO:0000256" key="1">
    <source>
        <dbReference type="SAM" id="MobiDB-lite"/>
    </source>
</evidence>
<accession>A0A7S0KGB3</accession>
<protein>
    <submittedName>
        <fullName evidence="2">Uncharacterized protein</fullName>
    </submittedName>
</protein>
<evidence type="ECO:0000313" key="2">
    <source>
        <dbReference type="EMBL" id="CAD8578252.1"/>
    </source>
</evidence>
<reference evidence="2" key="1">
    <citation type="submission" date="2021-01" db="EMBL/GenBank/DDBJ databases">
        <authorList>
            <person name="Corre E."/>
            <person name="Pelletier E."/>
            <person name="Niang G."/>
            <person name="Scheremetjew M."/>
            <person name="Finn R."/>
            <person name="Kale V."/>
            <person name="Holt S."/>
            <person name="Cochrane G."/>
            <person name="Meng A."/>
            <person name="Brown T."/>
            <person name="Cohen L."/>
        </authorList>
    </citation>
    <scope>NUCLEOTIDE SEQUENCE</scope>
    <source>
        <strain evidence="2">CCMP494</strain>
    </source>
</reference>
<feature type="compositionally biased region" description="Low complexity" evidence="1">
    <location>
        <begin position="731"/>
        <end position="756"/>
    </location>
</feature>
<dbReference type="AlphaFoldDB" id="A0A7S0KGB3"/>
<feature type="compositionally biased region" description="Basic and acidic residues" evidence="1">
    <location>
        <begin position="825"/>
        <end position="836"/>
    </location>
</feature>
<sequence>MQEQSLAEKRAAAKGARTGAHDPGPVYKLRLPPEFRTGTVRKGSGALGGSARPAHRPGPPTPSRDPRASSSSPRSIRDETPRAARGGDDDATDEPVPRFDPNDTGVFPPRPPRAWTDAAHTRAMPERLMTRVRGFDRAPGDAPAPGAAFDWVPTAEYEARHFVRPSTAEIPVRAPESTPLELFDDPELELKTPEQWLATRTPGADRCGAVSRYFTGHGQFTWEPCWVTGYDESSDTYAIEWRVSPGVTKRAKRLNLIFDAEDPDAFRTRLNSARLLRDRHERTLRYTRAADEIFEYSNDDLCDVPSFRSKISKACDGCRRNPIKTSTALPGACDRFWAENLRVYRLAHKRSYLDLALRDERKRARLAEIGVEPLDSDNERTNARGCAASPGRHPDAHAIATMEIAALLPDADADFLDAHQRYYANCDVRFETLLDAEPPRPGLLPEDPVTLDEFEKKQRTQLDRVSERMRGECVIVAVDILRELERTKRSQAEAAARERLERRLAKLTPVERSMWMDANGEDVESNIREEASSELARATMMPRFLKSLTICAKDQVRTVVQNSVASYLRFWSQFAGGDAAVAGGVLHHLPFMKVTLMIKDGEVAYDPPLEKVKDVALNLFDDMVESVRDIPQIRAMLEATSQSETSTSADAALPGDADVIAVSVDFEKVPAPSADESFVVEARSAIVAIVDENFTGPVALAESYRAFDELMVKPEPEPTPDSEADLNPSVDGGADAEPAAAAEGEALASADAAAEDAAPKPEGGDGEEEEEEDDDDGRSSRGATPSPEPRPSAMARRSVLLPLPLRPTSATRCPSHARAVAPSRSRADPTESDRPRSSSAMPVQAPGWRRRRQLRLRLRLRGAAARGR</sequence>
<feature type="compositionally biased region" description="Basic and acidic residues" evidence="1">
    <location>
        <begin position="75"/>
        <end position="88"/>
    </location>
</feature>
<feature type="region of interest" description="Disordered" evidence="1">
    <location>
        <begin position="1"/>
        <end position="119"/>
    </location>
</feature>
<feature type="compositionally biased region" description="Basic and acidic residues" evidence="1">
    <location>
        <begin position="1"/>
        <end position="11"/>
    </location>
</feature>
<feature type="compositionally biased region" description="Acidic residues" evidence="1">
    <location>
        <begin position="764"/>
        <end position="776"/>
    </location>
</feature>
<dbReference type="EMBL" id="HBEV01002062">
    <property type="protein sequence ID" value="CAD8578252.1"/>
    <property type="molecule type" value="Transcribed_RNA"/>
</dbReference>
<feature type="compositionally biased region" description="Low complexity" evidence="1">
    <location>
        <begin position="796"/>
        <end position="807"/>
    </location>
</feature>
<proteinExistence type="predicted"/>
<feature type="region of interest" description="Disordered" evidence="1">
    <location>
        <begin position="713"/>
        <end position="850"/>
    </location>
</feature>